<reference evidence="1" key="2">
    <citation type="journal article" date="2023" name="Proc. Natl. Acad. Sci. U.S.A.">
        <title>A global phylogenomic analysis of the shiitake genus Lentinula.</title>
        <authorList>
            <person name="Sierra-Patev S."/>
            <person name="Min B."/>
            <person name="Naranjo-Ortiz M."/>
            <person name="Looney B."/>
            <person name="Konkel Z."/>
            <person name="Slot J.C."/>
            <person name="Sakamoto Y."/>
            <person name="Steenwyk J.L."/>
            <person name="Rokas A."/>
            <person name="Carro J."/>
            <person name="Camarero S."/>
            <person name="Ferreira P."/>
            <person name="Molpeceres G."/>
            <person name="Ruiz-Duenas F.J."/>
            <person name="Serrano A."/>
            <person name="Henrissat B."/>
            <person name="Drula E."/>
            <person name="Hughes K.W."/>
            <person name="Mata J.L."/>
            <person name="Ishikawa N.K."/>
            <person name="Vargas-Isla R."/>
            <person name="Ushijima S."/>
            <person name="Smith C.A."/>
            <person name="Donoghue J."/>
            <person name="Ahrendt S."/>
            <person name="Andreopoulos W."/>
            <person name="He G."/>
            <person name="LaButti K."/>
            <person name="Lipzen A."/>
            <person name="Ng V."/>
            <person name="Riley R."/>
            <person name="Sandor L."/>
            <person name="Barry K."/>
            <person name="Martinez A.T."/>
            <person name="Xiao Y."/>
            <person name="Gibbons J.G."/>
            <person name="Terashima K."/>
            <person name="Grigoriev I.V."/>
            <person name="Hibbett D."/>
        </authorList>
    </citation>
    <scope>NUCLEOTIDE SEQUENCE</scope>
    <source>
        <strain evidence="1">ET3784</strain>
    </source>
</reference>
<keyword evidence="2" id="KW-1185">Reference proteome</keyword>
<evidence type="ECO:0000313" key="2">
    <source>
        <dbReference type="Proteomes" id="UP001176059"/>
    </source>
</evidence>
<dbReference type="AlphaFoldDB" id="A0AA38N2M4"/>
<accession>A0AA38N2M4</accession>
<proteinExistence type="predicted"/>
<dbReference type="Proteomes" id="UP001176059">
    <property type="component" value="Unassembled WGS sequence"/>
</dbReference>
<evidence type="ECO:0000313" key="1">
    <source>
        <dbReference type="EMBL" id="KAJ3733563.1"/>
    </source>
</evidence>
<organism evidence="1 2">
    <name type="scientific">Lentinula guzmanii</name>
    <dbReference type="NCBI Taxonomy" id="2804957"/>
    <lineage>
        <taxon>Eukaryota</taxon>
        <taxon>Fungi</taxon>
        <taxon>Dikarya</taxon>
        <taxon>Basidiomycota</taxon>
        <taxon>Agaricomycotina</taxon>
        <taxon>Agaricomycetes</taxon>
        <taxon>Agaricomycetidae</taxon>
        <taxon>Agaricales</taxon>
        <taxon>Marasmiineae</taxon>
        <taxon>Omphalotaceae</taxon>
        <taxon>Lentinula</taxon>
    </lineage>
</organism>
<sequence>MFRTRFICAYGFEFYTDARVTPKMEAALNEARSPRDMIPAAKPKTEAELSAGAHKIRKAAVSGIKKQIGNPPAKLILLNDGLCADAHEFGIVIGLTGPVTWKMKKFTKDAFQDALGSIASRVRFVAFLGDSGTSNKTHELRVLRCTLLATSMCVTRLNQESSSSANYITKDPSTPVPNA</sequence>
<dbReference type="EMBL" id="JANVFO010000017">
    <property type="protein sequence ID" value="KAJ3733563.1"/>
    <property type="molecule type" value="Genomic_DNA"/>
</dbReference>
<protein>
    <submittedName>
        <fullName evidence="1">Uncharacterized protein</fullName>
    </submittedName>
</protein>
<gene>
    <name evidence="1" type="ORF">DFJ43DRAFT_1153168</name>
</gene>
<comment type="caution">
    <text evidence="1">The sequence shown here is derived from an EMBL/GenBank/DDBJ whole genome shotgun (WGS) entry which is preliminary data.</text>
</comment>
<name>A0AA38N2M4_9AGAR</name>
<reference evidence="1" key="1">
    <citation type="submission" date="2022-08" db="EMBL/GenBank/DDBJ databases">
        <authorList>
            <consortium name="DOE Joint Genome Institute"/>
            <person name="Min B."/>
            <person name="Sierra-Patev S."/>
            <person name="Naranjo-Ortiz M."/>
            <person name="Looney B."/>
            <person name="Konkel Z."/>
            <person name="Slot J.C."/>
            <person name="Sakamoto Y."/>
            <person name="Steenwyk J.L."/>
            <person name="Rokas A."/>
            <person name="Carro J."/>
            <person name="Camarero S."/>
            <person name="Ferreira P."/>
            <person name="Molpeceres G."/>
            <person name="Ruiz-duenas F.J."/>
            <person name="Serrano A."/>
            <person name="Henrissat B."/>
            <person name="Drula E."/>
            <person name="Hughes K.W."/>
            <person name="Mata J.L."/>
            <person name="Ishikawa N.K."/>
            <person name="Vargas-Isla R."/>
            <person name="Ushijima S."/>
            <person name="Smith C.A."/>
            <person name="Ahrendt S."/>
            <person name="Andreopoulos W."/>
            <person name="He G."/>
            <person name="LaButti K."/>
            <person name="Lipzen A."/>
            <person name="Ng V."/>
            <person name="Riley R."/>
            <person name="Sandor L."/>
            <person name="Barry K."/>
            <person name="Martinez A.T."/>
            <person name="Xiao Y."/>
            <person name="Gibbons J.G."/>
            <person name="Terashima K."/>
            <person name="Hibbett D.S."/>
            <person name="Grigoriev I.V."/>
        </authorList>
    </citation>
    <scope>NUCLEOTIDE SEQUENCE</scope>
    <source>
        <strain evidence="1">ET3784</strain>
    </source>
</reference>